<gene>
    <name evidence="1" type="ORF">JANAI62_05150</name>
</gene>
<organism evidence="1 2">
    <name type="scientific">Jannaschia pagri</name>
    <dbReference type="NCBI Taxonomy" id="2829797"/>
    <lineage>
        <taxon>Bacteria</taxon>
        <taxon>Pseudomonadati</taxon>
        <taxon>Pseudomonadota</taxon>
        <taxon>Alphaproteobacteria</taxon>
        <taxon>Rhodobacterales</taxon>
        <taxon>Roseobacteraceae</taxon>
        <taxon>Jannaschia</taxon>
    </lineage>
</organism>
<reference evidence="1 2" key="1">
    <citation type="submission" date="2021-05" db="EMBL/GenBank/DDBJ databases">
        <title>Bacteria Genome sequencing.</title>
        <authorList>
            <person name="Takabe Y."/>
            <person name="Nakajima Y."/>
            <person name="Suzuki S."/>
            <person name="Shiozaki T."/>
        </authorList>
    </citation>
    <scope>NUCLEOTIDE SEQUENCE [LARGE SCALE GENOMIC DNA]</scope>
    <source>
        <strain evidence="1 2">AI_62</strain>
    </source>
</reference>
<proteinExistence type="predicted"/>
<dbReference type="EMBL" id="BPFH01000001">
    <property type="protein sequence ID" value="GIT93892.1"/>
    <property type="molecule type" value="Genomic_DNA"/>
</dbReference>
<keyword evidence="2" id="KW-1185">Reference proteome</keyword>
<evidence type="ECO:0000313" key="1">
    <source>
        <dbReference type="EMBL" id="GIT93892.1"/>
    </source>
</evidence>
<name>A0ABQ4NHI4_9RHOB</name>
<dbReference type="Proteomes" id="UP000786693">
    <property type="component" value="Unassembled WGS sequence"/>
</dbReference>
<comment type="caution">
    <text evidence="1">The sequence shown here is derived from an EMBL/GenBank/DDBJ whole genome shotgun (WGS) entry which is preliminary data.</text>
</comment>
<sequence length="90" mass="9376">MPGGVFQIGAVDEVTGGWGRIDMRHLKLSKVGPRPPNCLQGPRTCRGGLVVHTPQSKLCLYVMDSGGDGAMPTAGSGPRVRVGNFSTAVN</sequence>
<evidence type="ECO:0000313" key="2">
    <source>
        <dbReference type="Proteomes" id="UP000786693"/>
    </source>
</evidence>
<accession>A0ABQ4NHI4</accession>
<protein>
    <submittedName>
        <fullName evidence="1">Uncharacterized protein</fullName>
    </submittedName>
</protein>